<evidence type="ECO:0008006" key="3">
    <source>
        <dbReference type="Google" id="ProtNLM"/>
    </source>
</evidence>
<dbReference type="EMBL" id="NBTZ01000033">
    <property type="protein sequence ID" value="OTP77126.1"/>
    <property type="molecule type" value="Genomic_DNA"/>
</dbReference>
<dbReference type="Proteomes" id="UP000195221">
    <property type="component" value="Unassembled WGS sequence"/>
</dbReference>
<evidence type="ECO:0000313" key="1">
    <source>
        <dbReference type="EMBL" id="OTP77126.1"/>
    </source>
</evidence>
<evidence type="ECO:0000313" key="2">
    <source>
        <dbReference type="Proteomes" id="UP000195221"/>
    </source>
</evidence>
<dbReference type="AlphaFoldDB" id="A0A242N1V7"/>
<dbReference type="Gene3D" id="2.60.200.60">
    <property type="match status" value="1"/>
</dbReference>
<dbReference type="CDD" id="cd14744">
    <property type="entry name" value="PAAR_CT_2"/>
    <property type="match status" value="1"/>
</dbReference>
<comment type="caution">
    <text evidence="1">The sequence shown here is derived from an EMBL/GenBank/DDBJ whole genome shotgun (WGS) entry which is preliminary data.</text>
</comment>
<organism evidence="1 2">
    <name type="scientific">Caballeronia sordidicola</name>
    <name type="common">Burkholderia sordidicola</name>
    <dbReference type="NCBI Taxonomy" id="196367"/>
    <lineage>
        <taxon>Bacteria</taxon>
        <taxon>Pseudomonadati</taxon>
        <taxon>Pseudomonadota</taxon>
        <taxon>Betaproteobacteria</taxon>
        <taxon>Burkholderiales</taxon>
        <taxon>Burkholderiaceae</taxon>
        <taxon>Caballeronia</taxon>
    </lineage>
</organism>
<dbReference type="InterPro" id="IPR008727">
    <property type="entry name" value="PAAR_motif"/>
</dbReference>
<name>A0A242N1V7_CABSO</name>
<accession>A0A242N1V7</accession>
<sequence length="62" mass="6719">MEFGDRRVARKGDSAICDLHGETIIAEGHPFFLDKGVPVALNFHRCVCGCRLISSLSNACIA</sequence>
<gene>
    <name evidence="1" type="ORF">PAMC26577_09170</name>
</gene>
<reference evidence="1 2" key="1">
    <citation type="submission" date="2017-03" db="EMBL/GenBank/DDBJ databases">
        <title>Genome analysis of strain PAMC 26577.</title>
        <authorList>
            <person name="Oh H.-M."/>
            <person name="Yang J.-A."/>
        </authorList>
    </citation>
    <scope>NUCLEOTIDE SEQUENCE [LARGE SCALE GENOMIC DNA]</scope>
    <source>
        <strain evidence="1 2">PAMC 26577</strain>
    </source>
</reference>
<dbReference type="Pfam" id="PF05488">
    <property type="entry name" value="PAAR_motif"/>
    <property type="match status" value="1"/>
</dbReference>
<proteinExistence type="predicted"/>
<protein>
    <recommendedName>
        <fullName evidence="3">PAAR domain-containing protein</fullName>
    </recommendedName>
</protein>